<comment type="similarity">
    <text evidence="1">Belongs to the poly(ADP-ribose) glycohydrolase family.</text>
</comment>
<dbReference type="GO" id="GO:0004649">
    <property type="term" value="F:poly(ADP-ribose) glycohydrolase activity"/>
    <property type="evidence" value="ECO:0007669"/>
    <property type="project" value="UniProtKB-EC"/>
</dbReference>
<feature type="binding site" evidence="5">
    <location>
        <position position="294"/>
    </location>
    <ligand>
        <name>substrate</name>
    </ligand>
</feature>
<evidence type="ECO:0000256" key="1">
    <source>
        <dbReference type="ARBA" id="ARBA00009545"/>
    </source>
</evidence>
<evidence type="ECO:0000256" key="2">
    <source>
        <dbReference type="ARBA" id="ARBA00012255"/>
    </source>
</evidence>
<feature type="active site" evidence="4">
    <location>
        <position position="296"/>
    </location>
</feature>
<comment type="caution">
    <text evidence="9">The sequence shown here is derived from an EMBL/GenBank/DDBJ whole genome shotgun (WGS) entry which is preliminary data.</text>
</comment>
<feature type="binding site" evidence="5">
    <location>
        <position position="335"/>
    </location>
    <ligand>
        <name>substrate</name>
    </ligand>
</feature>
<protein>
    <recommendedName>
        <fullName evidence="2">poly(ADP-ribose) glycohydrolase</fullName>
        <ecNumber evidence="2">3.2.1.143</ecNumber>
    </recommendedName>
</protein>
<gene>
    <name evidence="9" type="ORF">MKW98_007999</name>
</gene>
<evidence type="ECO:0000259" key="7">
    <source>
        <dbReference type="Pfam" id="PF05028"/>
    </source>
</evidence>
<dbReference type="InterPro" id="IPR046372">
    <property type="entry name" value="PARG_cat_C"/>
</dbReference>
<dbReference type="GO" id="GO:1990966">
    <property type="term" value="P:ATP generation from poly-ADP-D-ribose"/>
    <property type="evidence" value="ECO:0007669"/>
    <property type="project" value="TreeGrafter"/>
</dbReference>
<dbReference type="InterPro" id="IPR007724">
    <property type="entry name" value="Poly_GlycHdrlase"/>
</dbReference>
<dbReference type="Pfam" id="PF05028">
    <property type="entry name" value="PARG_cat_C"/>
    <property type="match status" value="1"/>
</dbReference>
<feature type="active site" evidence="4">
    <location>
        <position position="277"/>
    </location>
</feature>
<evidence type="ECO:0000256" key="5">
    <source>
        <dbReference type="PIRSR" id="PIRSR607724-2"/>
    </source>
</evidence>
<feature type="active site" evidence="4">
    <location>
        <position position="295"/>
    </location>
</feature>
<proteinExistence type="inferred from homology"/>
<evidence type="ECO:0000313" key="9">
    <source>
        <dbReference type="EMBL" id="KAI3927297.1"/>
    </source>
</evidence>
<sequence>MENLENLKSILPFLPLILQSSSPSPSLSWPIQIIEALKSLSKGPDHSRVESGEVLFLAISDLRNSIGLSSYEINSYAEQGYSLFFDELMSRVESGNWFREVVPALARLLLKLPSLFEDHYKNANEIYHGRKEGYPRINTGIRLLRPQESGIVFLSQELIGALLACSFFCLYPTFDRGAKHLPDINFDHLFASLHPSYKENQEHKIRCLVHYFERISSCMPMCCVSFERKVIPMENGPLCVSYPEADFWSKSTISLCHLEVLTSGLIEEQNREAFEVDFANKYIGGGAIGRGCVQEEIRFMINPELIVGMLFLPCMDDNEAIEIVGVERFSTYTGYGSSFRYSGDYSDKKLIDCMGRRKTRIVAIDALHRPGMRQFRIKYLLREINKAWCGFFDQIKYQNYQKALQEDEFSRDRLHWDHKASSSKPSTCNGLHGGENEGQVIGNSRDEHSNQGSDVQDDIGIATGNWGCGAFGGDPEIKAITQWLAASQALRPFISYYTFGEEPLQSLEQVSRWILSHGWTVGDLWNMLVEYSTQRVNGETRIGFLSWLLPILPSPLEQSALSS</sequence>
<dbReference type="EC" id="3.2.1.143" evidence="2"/>
<reference evidence="9" key="1">
    <citation type="submission" date="2022-04" db="EMBL/GenBank/DDBJ databases">
        <title>A functionally conserved STORR gene fusion in Papaver species that diverged 16.8 million years ago.</title>
        <authorList>
            <person name="Catania T."/>
        </authorList>
    </citation>
    <scope>NUCLEOTIDE SEQUENCE</scope>
    <source>
        <strain evidence="9">S-188037</strain>
    </source>
</reference>
<dbReference type="GO" id="GO:0005634">
    <property type="term" value="C:nucleus"/>
    <property type="evidence" value="ECO:0007669"/>
    <property type="project" value="TreeGrafter"/>
</dbReference>
<feature type="region of interest" description="Disordered" evidence="6">
    <location>
        <begin position="415"/>
        <end position="456"/>
    </location>
</feature>
<organism evidence="9 10">
    <name type="scientific">Papaver atlanticum</name>
    <dbReference type="NCBI Taxonomy" id="357466"/>
    <lineage>
        <taxon>Eukaryota</taxon>
        <taxon>Viridiplantae</taxon>
        <taxon>Streptophyta</taxon>
        <taxon>Embryophyta</taxon>
        <taxon>Tracheophyta</taxon>
        <taxon>Spermatophyta</taxon>
        <taxon>Magnoliopsida</taxon>
        <taxon>Ranunculales</taxon>
        <taxon>Papaveraceae</taxon>
        <taxon>Papaveroideae</taxon>
        <taxon>Papaver</taxon>
    </lineage>
</organism>
<dbReference type="PANTHER" id="PTHR12837:SF0">
    <property type="entry name" value="POLY(ADP-RIBOSE) GLYCOHYDROLASE"/>
    <property type="match status" value="1"/>
</dbReference>
<evidence type="ECO:0000256" key="4">
    <source>
        <dbReference type="PIRSR" id="PIRSR607724-1"/>
    </source>
</evidence>
<dbReference type="InterPro" id="IPR048362">
    <property type="entry name" value="PARG_helical"/>
</dbReference>
<name>A0AAD4SY31_9MAGN</name>
<dbReference type="Proteomes" id="UP001202328">
    <property type="component" value="Unassembled WGS sequence"/>
</dbReference>
<dbReference type="GO" id="GO:0006282">
    <property type="term" value="P:regulation of DNA repair"/>
    <property type="evidence" value="ECO:0007669"/>
    <property type="project" value="InterPro"/>
</dbReference>
<evidence type="ECO:0000259" key="8">
    <source>
        <dbReference type="Pfam" id="PF20811"/>
    </source>
</evidence>
<evidence type="ECO:0000313" key="10">
    <source>
        <dbReference type="Proteomes" id="UP001202328"/>
    </source>
</evidence>
<feature type="domain" description="PARG helical" evidence="8">
    <location>
        <begin position="90"/>
        <end position="228"/>
    </location>
</feature>
<evidence type="ECO:0000256" key="6">
    <source>
        <dbReference type="SAM" id="MobiDB-lite"/>
    </source>
</evidence>
<keyword evidence="10" id="KW-1185">Reference proteome</keyword>
<feature type="binding site" evidence="5">
    <location>
        <position position="280"/>
    </location>
    <ligand>
        <name>substrate</name>
    </ligand>
</feature>
<dbReference type="AlphaFoldDB" id="A0AAD4SY31"/>
<dbReference type="GO" id="GO:0005975">
    <property type="term" value="P:carbohydrate metabolic process"/>
    <property type="evidence" value="ECO:0007669"/>
    <property type="project" value="InterPro"/>
</dbReference>
<dbReference type="GO" id="GO:0009225">
    <property type="term" value="P:nucleotide-sugar metabolic process"/>
    <property type="evidence" value="ECO:0007669"/>
    <property type="project" value="TreeGrafter"/>
</dbReference>
<dbReference type="GO" id="GO:0005737">
    <property type="term" value="C:cytoplasm"/>
    <property type="evidence" value="ECO:0007669"/>
    <property type="project" value="TreeGrafter"/>
</dbReference>
<dbReference type="PANTHER" id="PTHR12837">
    <property type="entry name" value="POLY ADP-RIBOSE GLYCOHYDROLASE"/>
    <property type="match status" value="1"/>
</dbReference>
<dbReference type="Pfam" id="PF20811">
    <property type="entry name" value="PARG_cat_N"/>
    <property type="match status" value="1"/>
</dbReference>
<keyword evidence="3" id="KW-0378">Hydrolase</keyword>
<evidence type="ECO:0000256" key="3">
    <source>
        <dbReference type="ARBA" id="ARBA00022801"/>
    </source>
</evidence>
<feature type="domain" description="PARG catalytic Macro" evidence="7">
    <location>
        <begin position="246"/>
        <end position="505"/>
    </location>
</feature>
<accession>A0AAD4SY31</accession>
<dbReference type="EMBL" id="JAJJMB010007736">
    <property type="protein sequence ID" value="KAI3927297.1"/>
    <property type="molecule type" value="Genomic_DNA"/>
</dbReference>